<evidence type="ECO:0000313" key="3">
    <source>
        <dbReference type="EMBL" id="REG08717.1"/>
    </source>
</evidence>
<dbReference type="InterPro" id="IPR056087">
    <property type="entry name" value="DUF7670"/>
</dbReference>
<keyword evidence="1" id="KW-1133">Transmembrane helix</keyword>
<accession>A0A347ZP85</accession>
<feature type="domain" description="DUF7670" evidence="2">
    <location>
        <begin position="16"/>
        <end position="118"/>
    </location>
</feature>
<dbReference type="Proteomes" id="UP000256388">
    <property type="component" value="Unassembled WGS sequence"/>
</dbReference>
<evidence type="ECO:0000256" key="1">
    <source>
        <dbReference type="SAM" id="Phobius"/>
    </source>
</evidence>
<keyword evidence="1" id="KW-0472">Membrane</keyword>
<evidence type="ECO:0000259" key="2">
    <source>
        <dbReference type="Pfam" id="PF24709"/>
    </source>
</evidence>
<gene>
    <name evidence="3" type="ORF">DFR64_2092</name>
</gene>
<feature type="transmembrane region" description="Helical" evidence="1">
    <location>
        <begin position="93"/>
        <end position="114"/>
    </location>
</feature>
<protein>
    <recommendedName>
        <fullName evidence="2">DUF7670 domain-containing protein</fullName>
    </recommendedName>
</protein>
<keyword evidence="1" id="KW-0812">Transmembrane</keyword>
<dbReference type="EMBL" id="QUMS01000002">
    <property type="protein sequence ID" value="REG08717.1"/>
    <property type="molecule type" value="Genomic_DNA"/>
</dbReference>
<feature type="transmembrane region" description="Helical" evidence="1">
    <location>
        <begin position="71"/>
        <end position="87"/>
    </location>
</feature>
<dbReference type="AlphaFoldDB" id="A0A347ZP85"/>
<evidence type="ECO:0000313" key="4">
    <source>
        <dbReference type="Proteomes" id="UP000256388"/>
    </source>
</evidence>
<reference evidence="3 4" key="1">
    <citation type="submission" date="2018-08" db="EMBL/GenBank/DDBJ databases">
        <title>Genomic Encyclopedia of Type Strains, Phase IV (KMG-IV): sequencing the most valuable type-strain genomes for metagenomic binning, comparative biology and taxonomic classification.</title>
        <authorList>
            <person name="Goeker M."/>
        </authorList>
    </citation>
    <scope>NUCLEOTIDE SEQUENCE [LARGE SCALE GENOMIC DNA]</scope>
    <source>
        <strain evidence="3 4">DSM 23923</strain>
    </source>
</reference>
<dbReference type="OrthoDB" id="1122528at2"/>
<organism evidence="3 4">
    <name type="scientific">Pelolinea submarina</name>
    <dbReference type="NCBI Taxonomy" id="913107"/>
    <lineage>
        <taxon>Bacteria</taxon>
        <taxon>Bacillati</taxon>
        <taxon>Chloroflexota</taxon>
        <taxon>Anaerolineae</taxon>
        <taxon>Anaerolineales</taxon>
        <taxon>Anaerolineaceae</taxon>
        <taxon>Pelolinea</taxon>
    </lineage>
</organism>
<name>A0A347ZP85_9CHLR</name>
<keyword evidence="4" id="KW-1185">Reference proteome</keyword>
<feature type="transmembrane region" description="Helical" evidence="1">
    <location>
        <begin position="12"/>
        <end position="33"/>
    </location>
</feature>
<dbReference type="RefSeq" id="WP_116225363.1">
    <property type="nucleotide sequence ID" value="NZ_AP018437.1"/>
</dbReference>
<dbReference type="Pfam" id="PF24709">
    <property type="entry name" value="DUF7670"/>
    <property type="match status" value="1"/>
</dbReference>
<comment type="caution">
    <text evidence="3">The sequence shown here is derived from an EMBL/GenBank/DDBJ whole genome shotgun (WGS) entry which is preliminary data.</text>
</comment>
<feature type="transmembrane region" description="Helical" evidence="1">
    <location>
        <begin position="45"/>
        <end position="64"/>
    </location>
</feature>
<proteinExistence type="predicted"/>
<sequence length="120" mass="13256">MTQKKLFAHPPLLIRIARIAAIAYALFLGMFALDVFEPGLSTGQMITALGMHLLPSLAIVLFLWIAWKNPLIGGMLFILVGVAYIIEAGGQVFLTYLLIAGIPILIGIFFLLGYRQNRRI</sequence>